<dbReference type="OrthoDB" id="5741786at2"/>
<proteinExistence type="predicted"/>
<reference evidence="2 3" key="1">
    <citation type="submission" date="2018-11" db="EMBL/GenBank/DDBJ databases">
        <title>Genomic Encyclopedia of Type Strains, Phase IV (KMG-IV): sequencing the most valuable type-strain genomes for metagenomic binning, comparative biology and taxonomic classification.</title>
        <authorList>
            <person name="Goeker M."/>
        </authorList>
    </citation>
    <scope>NUCLEOTIDE SEQUENCE [LARGE SCALE GENOMIC DNA]</scope>
    <source>
        <strain evidence="2 3">DSM 16974</strain>
    </source>
</reference>
<accession>A0A3N1NNH2</accession>
<feature type="signal peptide" evidence="1">
    <location>
        <begin position="1"/>
        <end position="31"/>
    </location>
</feature>
<protein>
    <submittedName>
        <fullName evidence="2">Outer membrane protein OmpA-like peptidoglycan-associated protein</fullName>
    </submittedName>
</protein>
<dbReference type="EMBL" id="RJUK01000001">
    <property type="protein sequence ID" value="ROQ20382.1"/>
    <property type="molecule type" value="Genomic_DNA"/>
</dbReference>
<dbReference type="AlphaFoldDB" id="A0A3N1NNH2"/>
<gene>
    <name evidence="2" type="ORF">EDC38_0983</name>
</gene>
<dbReference type="RefSeq" id="WP_123637542.1">
    <property type="nucleotide sequence ID" value="NZ_RJUK01000001.1"/>
</dbReference>
<feature type="chain" id="PRO_5018128282" evidence="1">
    <location>
        <begin position="32"/>
        <end position="319"/>
    </location>
</feature>
<keyword evidence="1" id="KW-0732">Signal</keyword>
<keyword evidence="3" id="KW-1185">Reference proteome</keyword>
<name>A0A3N1NNH2_9GAMM</name>
<dbReference type="InterPro" id="IPR036737">
    <property type="entry name" value="OmpA-like_sf"/>
</dbReference>
<dbReference type="SUPFAM" id="SSF103088">
    <property type="entry name" value="OmpA-like"/>
    <property type="match status" value="1"/>
</dbReference>
<dbReference type="Proteomes" id="UP000273643">
    <property type="component" value="Unassembled WGS sequence"/>
</dbReference>
<dbReference type="InterPro" id="IPR032608">
    <property type="entry name" value="DUF4892"/>
</dbReference>
<evidence type="ECO:0000256" key="1">
    <source>
        <dbReference type="SAM" id="SignalP"/>
    </source>
</evidence>
<organism evidence="2 3">
    <name type="scientific">Marinimicrobium koreense</name>
    <dbReference type="NCBI Taxonomy" id="306545"/>
    <lineage>
        <taxon>Bacteria</taxon>
        <taxon>Pseudomonadati</taxon>
        <taxon>Pseudomonadota</taxon>
        <taxon>Gammaproteobacteria</taxon>
        <taxon>Cellvibrionales</taxon>
        <taxon>Cellvibrionaceae</taxon>
        <taxon>Marinimicrobium</taxon>
    </lineage>
</organism>
<sequence>MRLKCYRTLPFVLSMALTGWALLLAATGAVAQNGTQVPELLGLEDFPEARVMMREYRPDQTYVLALSTFKKVGGTWSAEREQRVQGNVLSRTLELPSGFSAREGFRFYEEQLTSGRARELFACEERECGGSINWANNHFNVIQLYGLDQFQYYSVYEIVRDDTVYYASLYSVRRGNRRVYVQLDLVQMPEVDRPALTLSPAVLGERLREAGYFVLPGFDVVGSAQDWRVSVSESAIDALATLLRQESGWVVALVGHDYGADSLEAQQSQSLHYAEQVREKLKAQGVSEQRIPVFGLGSLSPAGKGERSARVEVVRLPER</sequence>
<dbReference type="Gene3D" id="3.30.1330.60">
    <property type="entry name" value="OmpA-like domain"/>
    <property type="match status" value="1"/>
</dbReference>
<evidence type="ECO:0000313" key="3">
    <source>
        <dbReference type="Proteomes" id="UP000273643"/>
    </source>
</evidence>
<evidence type="ECO:0000313" key="2">
    <source>
        <dbReference type="EMBL" id="ROQ20382.1"/>
    </source>
</evidence>
<dbReference type="Pfam" id="PF16234">
    <property type="entry name" value="DUF4892"/>
    <property type="match status" value="1"/>
</dbReference>
<comment type="caution">
    <text evidence="2">The sequence shown here is derived from an EMBL/GenBank/DDBJ whole genome shotgun (WGS) entry which is preliminary data.</text>
</comment>